<dbReference type="EMBL" id="APNK01000001">
    <property type="protein sequence ID" value="KEZ79091.1"/>
    <property type="molecule type" value="Genomic_DNA"/>
</dbReference>
<dbReference type="SMART" id="SM00382">
    <property type="entry name" value="AAA"/>
    <property type="match status" value="1"/>
</dbReference>
<evidence type="ECO:0000313" key="3">
    <source>
        <dbReference type="Proteomes" id="UP000028302"/>
    </source>
</evidence>
<dbReference type="PANTHER" id="PTHR30050:SF5">
    <property type="entry name" value="DNAA REGULATORY INACTIVATOR HDA"/>
    <property type="match status" value="1"/>
</dbReference>
<dbReference type="Gene3D" id="3.40.50.300">
    <property type="entry name" value="P-loop containing nucleotide triphosphate hydrolases"/>
    <property type="match status" value="1"/>
</dbReference>
<dbReference type="SUPFAM" id="SSF52540">
    <property type="entry name" value="P-loop containing nucleoside triphosphate hydrolases"/>
    <property type="match status" value="1"/>
</dbReference>
<keyword evidence="2" id="KW-0396">Initiation factor</keyword>
<protein>
    <submittedName>
        <fullName evidence="2">DNA replication initiation factor</fullName>
    </submittedName>
</protein>
<dbReference type="RefSeq" id="WP_037332562.1">
    <property type="nucleotide sequence ID" value="NZ_APNK01000001.1"/>
</dbReference>
<dbReference type="Gene3D" id="1.10.8.60">
    <property type="match status" value="1"/>
</dbReference>
<dbReference type="NCBIfam" id="TIGR03420">
    <property type="entry name" value="DnaA_homol_Hda"/>
    <property type="match status" value="1"/>
</dbReference>
<keyword evidence="3" id="KW-1185">Reference proteome</keyword>
<dbReference type="STRING" id="1304275.C41B8_00040"/>
<dbReference type="Proteomes" id="UP000028302">
    <property type="component" value="Unassembled WGS sequence"/>
</dbReference>
<sequence length="230" mass="24355">MPVQLVLGVQLPASATLAAFVGRTNADAKAAVAEVVGGRSERLFVAGPANSGKTHLLQAACRAIGDAGRRSVYLPLAQVHEPIGPLLEGLADMDCVCVDDLDAIAGDREAEIALLGLSDQLRARGSRLLAAGSAVPRELGLALPDLASRLGWGGVVVCRPLDDDDKRELLIRRAEQRGMDMPEATARWMIRHVEAGVPDLMSALDTLDRASLSAHRRLTIPFVKQALGYG</sequence>
<gene>
    <name evidence="2" type="ORF">C41B8_00040</name>
</gene>
<reference evidence="2 3" key="1">
    <citation type="submission" date="2013-03" db="EMBL/GenBank/DDBJ databases">
        <title>Salinisphaera hydrothermalis C41B8 Genome Sequencing.</title>
        <authorList>
            <person name="Li C."/>
            <person name="Lai Q."/>
            <person name="Shao Z."/>
        </authorList>
    </citation>
    <scope>NUCLEOTIDE SEQUENCE [LARGE SCALE GENOMIC DNA]</scope>
    <source>
        <strain evidence="2 3">C41B8</strain>
    </source>
</reference>
<comment type="caution">
    <text evidence="2">The sequence shown here is derived from an EMBL/GenBank/DDBJ whole genome shotgun (WGS) entry which is preliminary data.</text>
</comment>
<dbReference type="eggNOG" id="COG0593">
    <property type="taxonomic scope" value="Bacteria"/>
</dbReference>
<name>A0A084IQV7_SALHC</name>
<dbReference type="OrthoDB" id="9784878at2"/>
<dbReference type="GO" id="GO:0032297">
    <property type="term" value="P:negative regulation of DNA-templated DNA replication initiation"/>
    <property type="evidence" value="ECO:0007669"/>
    <property type="project" value="InterPro"/>
</dbReference>
<dbReference type="InterPro" id="IPR017788">
    <property type="entry name" value="Hda"/>
</dbReference>
<dbReference type="InterPro" id="IPR003593">
    <property type="entry name" value="AAA+_ATPase"/>
</dbReference>
<evidence type="ECO:0000259" key="1">
    <source>
        <dbReference type="SMART" id="SM00382"/>
    </source>
</evidence>
<dbReference type="InterPro" id="IPR027417">
    <property type="entry name" value="P-loop_NTPase"/>
</dbReference>
<dbReference type="PANTHER" id="PTHR30050">
    <property type="entry name" value="CHROMOSOMAL REPLICATION INITIATOR PROTEIN DNAA"/>
    <property type="match status" value="1"/>
</dbReference>
<accession>A0A084IQV7</accession>
<organism evidence="2 3">
    <name type="scientific">Salinisphaera hydrothermalis (strain C41B8)</name>
    <dbReference type="NCBI Taxonomy" id="1304275"/>
    <lineage>
        <taxon>Bacteria</taxon>
        <taxon>Pseudomonadati</taxon>
        <taxon>Pseudomonadota</taxon>
        <taxon>Gammaproteobacteria</taxon>
        <taxon>Salinisphaerales</taxon>
        <taxon>Salinisphaeraceae</taxon>
        <taxon>Salinisphaera</taxon>
    </lineage>
</organism>
<evidence type="ECO:0000313" key="2">
    <source>
        <dbReference type="EMBL" id="KEZ79091.1"/>
    </source>
</evidence>
<proteinExistence type="predicted"/>
<feature type="domain" description="AAA+ ATPase" evidence="1">
    <location>
        <begin position="39"/>
        <end position="145"/>
    </location>
</feature>
<keyword evidence="2" id="KW-0648">Protein biosynthesis</keyword>
<dbReference type="GO" id="GO:0003743">
    <property type="term" value="F:translation initiation factor activity"/>
    <property type="evidence" value="ECO:0007669"/>
    <property type="project" value="UniProtKB-KW"/>
</dbReference>
<dbReference type="InterPro" id="IPR055199">
    <property type="entry name" value="Hda_lid"/>
</dbReference>
<dbReference type="GO" id="GO:0006270">
    <property type="term" value="P:DNA replication initiation"/>
    <property type="evidence" value="ECO:0007669"/>
    <property type="project" value="TreeGrafter"/>
</dbReference>
<dbReference type="Pfam" id="PF22688">
    <property type="entry name" value="Hda_lid"/>
    <property type="match status" value="1"/>
</dbReference>
<dbReference type="AlphaFoldDB" id="A0A084IQV7"/>